<sequence>MNIIHPHILKKNCIKGKRNCSSLKNLGRTKDFSATRYRYKDEYKQSDIREEVEGITRHGLSWGKQGSNGDHQRIPPVKLFARDSTFSPPLKSPDQLYFLRSVHSVLSGSELQWDFYGQVYGQHGRKDSSGTFLLAGRVASRHLTEYQ</sequence>
<name>A0ABN7APD2_9HEMI</name>
<protein>
    <submittedName>
        <fullName evidence="1">Uncharacterized protein</fullName>
    </submittedName>
</protein>
<accession>A0ABN7APD2</accession>
<proteinExistence type="predicted"/>
<gene>
    <name evidence="1" type="ORF">NTJ_05555</name>
</gene>
<organism evidence="1 2">
    <name type="scientific">Nesidiocoris tenuis</name>
    <dbReference type="NCBI Taxonomy" id="355587"/>
    <lineage>
        <taxon>Eukaryota</taxon>
        <taxon>Metazoa</taxon>
        <taxon>Ecdysozoa</taxon>
        <taxon>Arthropoda</taxon>
        <taxon>Hexapoda</taxon>
        <taxon>Insecta</taxon>
        <taxon>Pterygota</taxon>
        <taxon>Neoptera</taxon>
        <taxon>Paraneoptera</taxon>
        <taxon>Hemiptera</taxon>
        <taxon>Heteroptera</taxon>
        <taxon>Panheteroptera</taxon>
        <taxon>Cimicomorpha</taxon>
        <taxon>Miridae</taxon>
        <taxon>Dicyphina</taxon>
        <taxon>Nesidiocoris</taxon>
    </lineage>
</organism>
<dbReference type="EMBL" id="AP028911">
    <property type="protein sequence ID" value="BES92746.1"/>
    <property type="molecule type" value="Genomic_DNA"/>
</dbReference>
<evidence type="ECO:0000313" key="2">
    <source>
        <dbReference type="Proteomes" id="UP001307889"/>
    </source>
</evidence>
<evidence type="ECO:0000313" key="1">
    <source>
        <dbReference type="EMBL" id="BES92746.1"/>
    </source>
</evidence>
<keyword evidence="2" id="KW-1185">Reference proteome</keyword>
<reference evidence="1 2" key="1">
    <citation type="submission" date="2023-09" db="EMBL/GenBank/DDBJ databases">
        <title>Nesidiocoris tenuis whole genome shotgun sequence.</title>
        <authorList>
            <person name="Shibata T."/>
            <person name="Shimoda M."/>
            <person name="Kobayashi T."/>
            <person name="Uehara T."/>
        </authorList>
    </citation>
    <scope>NUCLEOTIDE SEQUENCE [LARGE SCALE GENOMIC DNA]</scope>
    <source>
        <strain evidence="1 2">Japan</strain>
    </source>
</reference>
<dbReference type="Proteomes" id="UP001307889">
    <property type="component" value="Chromosome 3"/>
</dbReference>